<dbReference type="Pfam" id="PF06608">
    <property type="entry name" value="CFAP68"/>
    <property type="match status" value="1"/>
</dbReference>
<evidence type="ECO:0000256" key="3">
    <source>
        <dbReference type="ARBA" id="ARBA00022846"/>
    </source>
</evidence>
<evidence type="ECO:0000256" key="7">
    <source>
        <dbReference type="ARBA" id="ARBA00035003"/>
    </source>
</evidence>
<feature type="region of interest" description="Disordered" evidence="9">
    <location>
        <begin position="185"/>
        <end position="208"/>
    </location>
</feature>
<name>A0A1S3JPL9_LINAN</name>
<dbReference type="Proteomes" id="UP000085678">
    <property type="component" value="Unplaced"/>
</dbReference>
<protein>
    <submittedName>
        <fullName evidence="11">UPF0686 protein C11orf1 homolog</fullName>
    </submittedName>
</protein>
<dbReference type="PANTHER" id="PTHR31180:SF3">
    <property type="entry name" value="EXPRESSED SEQUENCE EH456644"/>
    <property type="match status" value="1"/>
</dbReference>
<keyword evidence="10" id="KW-1185">Reference proteome</keyword>
<keyword evidence="2" id="KW-0963">Cytoplasm</keyword>
<proteinExistence type="predicted"/>
<evidence type="ECO:0000256" key="1">
    <source>
        <dbReference type="ARBA" id="ARBA00004611"/>
    </source>
</evidence>
<dbReference type="GO" id="GO:0005930">
    <property type="term" value="C:axoneme"/>
    <property type="evidence" value="ECO:0007669"/>
    <property type="project" value="UniProtKB-ARBA"/>
</dbReference>
<dbReference type="STRING" id="7574.A0A1S3JPL9"/>
<keyword evidence="6" id="KW-0966">Cell projection</keyword>
<dbReference type="InParanoid" id="A0A1S3JPL9"/>
<comment type="subcellular location">
    <subcellularLocation>
        <location evidence="1">Cytoplasm</location>
        <location evidence="1">Cytoskeleton</location>
        <location evidence="1">Flagellum axoneme</location>
    </subcellularLocation>
</comment>
<dbReference type="OrthoDB" id="9970063at2759"/>
<comment type="subunit">
    <text evidence="8">Microtubule inner protein component of sperm flagellar doublet microtubules.</text>
</comment>
<gene>
    <name evidence="11" type="primary">LOC106175053</name>
</gene>
<evidence type="ECO:0000256" key="4">
    <source>
        <dbReference type="ARBA" id="ARBA00023069"/>
    </source>
</evidence>
<evidence type="ECO:0000313" key="10">
    <source>
        <dbReference type="Proteomes" id="UP000085678"/>
    </source>
</evidence>
<organism evidence="10 11">
    <name type="scientific">Lingula anatina</name>
    <name type="common">Brachiopod</name>
    <name type="synonym">Lingula unguis</name>
    <dbReference type="NCBI Taxonomy" id="7574"/>
    <lineage>
        <taxon>Eukaryota</taxon>
        <taxon>Metazoa</taxon>
        <taxon>Spiralia</taxon>
        <taxon>Lophotrochozoa</taxon>
        <taxon>Brachiopoda</taxon>
        <taxon>Linguliformea</taxon>
        <taxon>Lingulata</taxon>
        <taxon>Lingulida</taxon>
        <taxon>Linguloidea</taxon>
        <taxon>Lingulidae</taxon>
        <taxon>Lingula</taxon>
    </lineage>
</organism>
<evidence type="ECO:0000313" key="11">
    <source>
        <dbReference type="RefSeq" id="XP_013412320.1"/>
    </source>
</evidence>
<feature type="region of interest" description="Disordered" evidence="9">
    <location>
        <begin position="220"/>
        <end position="244"/>
    </location>
</feature>
<evidence type="ECO:0000256" key="8">
    <source>
        <dbReference type="ARBA" id="ARBA00046435"/>
    </source>
</evidence>
<evidence type="ECO:0000256" key="5">
    <source>
        <dbReference type="ARBA" id="ARBA00023212"/>
    </source>
</evidence>
<dbReference type="GO" id="GO:0030317">
    <property type="term" value="P:flagellated sperm motility"/>
    <property type="evidence" value="ECO:0007669"/>
    <property type="project" value="InterPro"/>
</dbReference>
<dbReference type="RefSeq" id="XP_013412320.1">
    <property type="nucleotide sequence ID" value="XM_013556866.2"/>
</dbReference>
<evidence type="ECO:0000256" key="6">
    <source>
        <dbReference type="ARBA" id="ARBA00023273"/>
    </source>
</evidence>
<reference evidence="11" key="1">
    <citation type="submission" date="2025-08" db="UniProtKB">
        <authorList>
            <consortium name="RefSeq"/>
        </authorList>
    </citation>
    <scope>IDENTIFICATION</scope>
    <source>
        <tissue evidence="11">Gonads</tissue>
    </source>
</reference>
<accession>A0A1S3JPL9</accession>
<dbReference type="KEGG" id="lak:106175053"/>
<comment type="function">
    <text evidence="7">Microtubule inner protein (MIP) part of the dynein-decorated doublet microtubules (DMTs) in cilia axoneme, which is required for motile cilia beating.</text>
</comment>
<sequence length="244" mass="27902">MSQAETSRDPPFRSIIRSSGLAEVWTHTHDKLKFDQFGWRCTTKENAYNNNTLIGNWDEERYDIEKQKIPQRLPSQHNHYFETTYGVAHNTQPRKVPESLKHLKMRYHNAFPHHQPELDTNTAKEINNSWETTTRVSYCDPRVRQQPLEPPAQTVQPVSLEKPTSPVKALSPVQPAPVTDMGQMQMGSAPEIPPQPALAGAPIEGSTPSLMDLYHQQQTLHRESPIQMTQPEKSFTQKKQVSFA</sequence>
<dbReference type="InterPro" id="IPR037662">
    <property type="entry name" value="CFAP68/107"/>
</dbReference>
<feature type="compositionally biased region" description="Polar residues" evidence="9">
    <location>
        <begin position="226"/>
        <end position="244"/>
    </location>
</feature>
<dbReference type="AlphaFoldDB" id="A0A1S3JPL9"/>
<feature type="region of interest" description="Disordered" evidence="9">
    <location>
        <begin position="148"/>
        <end position="172"/>
    </location>
</feature>
<dbReference type="GeneID" id="106175053"/>
<keyword evidence="5" id="KW-0206">Cytoskeleton</keyword>
<keyword evidence="3" id="KW-0282">Flagellum</keyword>
<dbReference type="PANTHER" id="PTHR31180">
    <property type="entry name" value="CILIA- AND FLAGELLA-ASSOCIATED PROTEIN 107-RELATED"/>
    <property type="match status" value="1"/>
</dbReference>
<dbReference type="InterPro" id="IPR009524">
    <property type="entry name" value="CFAP68"/>
</dbReference>
<dbReference type="GO" id="GO:0005634">
    <property type="term" value="C:nucleus"/>
    <property type="evidence" value="ECO:0007669"/>
    <property type="project" value="InterPro"/>
</dbReference>
<evidence type="ECO:0000256" key="9">
    <source>
        <dbReference type="SAM" id="MobiDB-lite"/>
    </source>
</evidence>
<evidence type="ECO:0000256" key="2">
    <source>
        <dbReference type="ARBA" id="ARBA00022490"/>
    </source>
</evidence>
<keyword evidence="4" id="KW-0969">Cilium</keyword>